<keyword evidence="7" id="KW-1185">Reference proteome</keyword>
<gene>
    <name evidence="6" type="ORF">RCA23_c08450</name>
</gene>
<evidence type="ECO:0000256" key="2">
    <source>
        <dbReference type="ARBA" id="ARBA00022723"/>
    </source>
</evidence>
<organism evidence="6 7">
    <name type="scientific">Planktomarina temperata RCA23</name>
    <dbReference type="NCBI Taxonomy" id="666509"/>
    <lineage>
        <taxon>Bacteria</taxon>
        <taxon>Pseudomonadati</taxon>
        <taxon>Pseudomonadota</taxon>
        <taxon>Alphaproteobacteria</taxon>
        <taxon>Rhodobacterales</taxon>
        <taxon>Paracoccaceae</taxon>
        <taxon>Planktomarina</taxon>
    </lineage>
</organism>
<evidence type="ECO:0000313" key="6">
    <source>
        <dbReference type="EMBL" id="AII86401.1"/>
    </source>
</evidence>
<dbReference type="EMBL" id="CP003984">
    <property type="protein sequence ID" value="AII86401.1"/>
    <property type="molecule type" value="Genomic_DNA"/>
</dbReference>
<reference evidence="6 7" key="1">
    <citation type="journal article" date="2014" name="ISME J.">
        <title>Adaptation of an abundant Roseobacter RCA organism to pelagic systems revealed by genomic and transcriptomic analyses.</title>
        <authorList>
            <person name="Voget S."/>
            <person name="Wemheuer B."/>
            <person name="Brinkhoff T."/>
            <person name="Vollmers J."/>
            <person name="Dietrich S."/>
            <person name="Giebel H.A."/>
            <person name="Beardsley C."/>
            <person name="Sardemann C."/>
            <person name="Bakenhus I."/>
            <person name="Billerbeck S."/>
            <person name="Daniel R."/>
            <person name="Simon M."/>
        </authorList>
    </citation>
    <scope>NUCLEOTIDE SEQUENCE [LARGE SCALE GENOMIC DNA]</scope>
    <source>
        <strain evidence="6 7">RCA23</strain>
    </source>
</reference>
<evidence type="ECO:0000256" key="3">
    <source>
        <dbReference type="ARBA" id="ARBA00023004"/>
    </source>
</evidence>
<dbReference type="SUPFAM" id="SSF46626">
    <property type="entry name" value="Cytochrome c"/>
    <property type="match status" value="1"/>
</dbReference>
<evidence type="ECO:0000259" key="5">
    <source>
        <dbReference type="PROSITE" id="PS51007"/>
    </source>
</evidence>
<dbReference type="KEGG" id="ptp:RCA23_c08450"/>
<evidence type="ECO:0000313" key="7">
    <source>
        <dbReference type="Proteomes" id="UP000028680"/>
    </source>
</evidence>
<proteinExistence type="predicted"/>
<name>A0AAN0RHV5_9RHOB</name>
<feature type="domain" description="Cytochrome c" evidence="5">
    <location>
        <begin position="52"/>
        <end position="138"/>
    </location>
</feature>
<dbReference type="AlphaFoldDB" id="A0AAN0RHV5"/>
<sequence>MKPTIIISAFVVAAVLSYSFWPDGEKTSAFDHVESVEAAPLAMVLLPDSLSQHAQIGKLGFEAKCASCHGVNAAGKDGLAPPLIHKIYEPSHHADESFQRAVALGVQAHHWRFGNMLAIEGLTRGDVTMIITYIRELQRANGIN</sequence>
<dbReference type="GO" id="GO:0020037">
    <property type="term" value="F:heme binding"/>
    <property type="evidence" value="ECO:0007669"/>
    <property type="project" value="InterPro"/>
</dbReference>
<evidence type="ECO:0000256" key="4">
    <source>
        <dbReference type="PROSITE-ProRule" id="PRU00433"/>
    </source>
</evidence>
<dbReference type="Gene3D" id="1.10.760.10">
    <property type="entry name" value="Cytochrome c-like domain"/>
    <property type="match status" value="1"/>
</dbReference>
<dbReference type="Proteomes" id="UP000028680">
    <property type="component" value="Chromosome"/>
</dbReference>
<keyword evidence="2 4" id="KW-0479">Metal-binding</keyword>
<keyword evidence="3 4" id="KW-0408">Iron</keyword>
<evidence type="ECO:0000256" key="1">
    <source>
        <dbReference type="ARBA" id="ARBA00022617"/>
    </source>
</evidence>
<keyword evidence="1 4" id="KW-0349">Heme</keyword>
<accession>A0AAN0RHV5</accession>
<dbReference type="GO" id="GO:0046872">
    <property type="term" value="F:metal ion binding"/>
    <property type="evidence" value="ECO:0007669"/>
    <property type="project" value="UniProtKB-KW"/>
</dbReference>
<dbReference type="InterPro" id="IPR036909">
    <property type="entry name" value="Cyt_c-like_dom_sf"/>
</dbReference>
<dbReference type="InterPro" id="IPR009056">
    <property type="entry name" value="Cyt_c-like_dom"/>
</dbReference>
<dbReference type="Pfam" id="PF00034">
    <property type="entry name" value="Cytochrom_C"/>
    <property type="match status" value="1"/>
</dbReference>
<protein>
    <recommendedName>
        <fullName evidence="5">Cytochrome c domain-containing protein</fullName>
    </recommendedName>
</protein>
<dbReference type="GO" id="GO:0009055">
    <property type="term" value="F:electron transfer activity"/>
    <property type="evidence" value="ECO:0007669"/>
    <property type="project" value="InterPro"/>
</dbReference>
<dbReference type="RefSeq" id="WP_044049249.1">
    <property type="nucleotide sequence ID" value="NZ_CP003984.1"/>
</dbReference>
<dbReference type="PROSITE" id="PS51007">
    <property type="entry name" value="CYTC"/>
    <property type="match status" value="1"/>
</dbReference>